<evidence type="ECO:0000256" key="2">
    <source>
        <dbReference type="ARBA" id="ARBA00022723"/>
    </source>
</evidence>
<dbReference type="PANTHER" id="PTHR22770">
    <property type="entry name" value="UBIQUITIN CONJUGATING ENZYME 7 INTERACTING PROTEIN-RELATED"/>
    <property type="match status" value="1"/>
</dbReference>
<dbReference type="AlphaFoldDB" id="A0A914YFX7"/>
<keyword evidence="6" id="KW-1185">Reference proteome</keyword>
<dbReference type="PANTHER" id="PTHR22770:SF47">
    <property type="entry name" value="E3 UBIQUITIN-PROTEIN LIGASE RNF216"/>
    <property type="match status" value="1"/>
</dbReference>
<evidence type="ECO:0000313" key="6">
    <source>
        <dbReference type="Proteomes" id="UP000887577"/>
    </source>
</evidence>
<keyword evidence="4" id="KW-0833">Ubl conjugation pathway</keyword>
<dbReference type="Proteomes" id="UP000887577">
    <property type="component" value="Unplaced"/>
</dbReference>
<keyword evidence="3" id="KW-0863">Zinc-finger</keyword>
<evidence type="ECO:0000256" key="3">
    <source>
        <dbReference type="ARBA" id="ARBA00022771"/>
    </source>
</evidence>
<evidence type="ECO:0000256" key="4">
    <source>
        <dbReference type="ARBA" id="ARBA00022786"/>
    </source>
</evidence>
<dbReference type="InterPro" id="IPR051628">
    <property type="entry name" value="LUBAC_E3_Ligases"/>
</dbReference>
<dbReference type="Gene3D" id="1.20.120.1750">
    <property type="match status" value="1"/>
</dbReference>
<sequence length="218" mass="25507">MFKNNIFKNSFKNWTHTFQNCEVLSNLIARFNKKNNFDLIRCIICYEFSPSKNVIQCKEGHEICQKCLQQLAKTHIYSVFYNTIIKGFPCPHYSCEDHLSYEICTKFLSKKLKLQIQSKIYEAMLMNAEIKFDKNDELSEALIHKCYNCSLPFIKKDGKNEGCNEMDCPCGASQCYACRAPTYPGIAHHCLRQKEKAHEIHERDVEMAKLKYFLKSLI</sequence>
<evidence type="ECO:0000256" key="5">
    <source>
        <dbReference type="ARBA" id="ARBA00022833"/>
    </source>
</evidence>
<dbReference type="Pfam" id="PF26200">
    <property type="entry name" value="Rcat_RNF216"/>
    <property type="match status" value="1"/>
</dbReference>
<accession>A0A914YFX7</accession>
<dbReference type="WBParaSite" id="PSU_v2.g1822.t1">
    <property type="protein sequence ID" value="PSU_v2.g1822.t1"/>
    <property type="gene ID" value="PSU_v2.g1822"/>
</dbReference>
<organism evidence="6 7">
    <name type="scientific">Panagrolaimus superbus</name>
    <dbReference type="NCBI Taxonomy" id="310955"/>
    <lineage>
        <taxon>Eukaryota</taxon>
        <taxon>Metazoa</taxon>
        <taxon>Ecdysozoa</taxon>
        <taxon>Nematoda</taxon>
        <taxon>Chromadorea</taxon>
        <taxon>Rhabditida</taxon>
        <taxon>Tylenchina</taxon>
        <taxon>Panagrolaimomorpha</taxon>
        <taxon>Panagrolaimoidea</taxon>
        <taxon>Panagrolaimidae</taxon>
        <taxon>Panagrolaimus</taxon>
    </lineage>
</organism>
<protein>
    <submittedName>
        <fullName evidence="7">RING-type domain-containing protein</fullName>
    </submittedName>
</protein>
<proteinExistence type="predicted"/>
<keyword evidence="5" id="KW-0862">Zinc</keyword>
<evidence type="ECO:0000313" key="7">
    <source>
        <dbReference type="WBParaSite" id="PSU_v2.g1822.t1"/>
    </source>
</evidence>
<reference evidence="7" key="1">
    <citation type="submission" date="2022-11" db="UniProtKB">
        <authorList>
            <consortium name="WormBaseParasite"/>
        </authorList>
    </citation>
    <scope>IDENTIFICATION</scope>
</reference>
<comment type="pathway">
    <text evidence="1">Protein modification; protein ubiquitination.</text>
</comment>
<dbReference type="GO" id="GO:0008270">
    <property type="term" value="F:zinc ion binding"/>
    <property type="evidence" value="ECO:0007669"/>
    <property type="project" value="UniProtKB-KW"/>
</dbReference>
<keyword evidence="2" id="KW-0479">Metal-binding</keyword>
<dbReference type="SUPFAM" id="SSF57850">
    <property type="entry name" value="RING/U-box"/>
    <property type="match status" value="2"/>
</dbReference>
<name>A0A914YFX7_9BILA</name>
<evidence type="ECO:0000256" key="1">
    <source>
        <dbReference type="ARBA" id="ARBA00004906"/>
    </source>
</evidence>